<evidence type="ECO:0000313" key="2">
    <source>
        <dbReference type="EMBL" id="MBH1940106.1"/>
    </source>
</evidence>
<gene>
    <name evidence="2" type="ORF">I5677_04255</name>
</gene>
<keyword evidence="3" id="KW-1185">Reference proteome</keyword>
<dbReference type="PANTHER" id="PTHR14119">
    <property type="entry name" value="HYDROLASE"/>
    <property type="match status" value="1"/>
</dbReference>
<feature type="domain" description="Isochorismatase-like" evidence="1">
    <location>
        <begin position="9"/>
        <end position="158"/>
    </location>
</feature>
<dbReference type="Pfam" id="PF00857">
    <property type="entry name" value="Isochorismatase"/>
    <property type="match status" value="1"/>
</dbReference>
<dbReference type="AlphaFoldDB" id="A0A8J7HAM6"/>
<organism evidence="2 3">
    <name type="scientific">Mobilitalea sibirica</name>
    <dbReference type="NCBI Taxonomy" id="1462919"/>
    <lineage>
        <taxon>Bacteria</taxon>
        <taxon>Bacillati</taxon>
        <taxon>Bacillota</taxon>
        <taxon>Clostridia</taxon>
        <taxon>Lachnospirales</taxon>
        <taxon>Lachnospiraceae</taxon>
        <taxon>Mobilitalea</taxon>
    </lineage>
</organism>
<accession>A0A8J7HAM6</accession>
<dbReference type="Proteomes" id="UP000623269">
    <property type="component" value="Unassembled WGS sequence"/>
</dbReference>
<dbReference type="Gene3D" id="3.40.50.850">
    <property type="entry name" value="Isochorismatase-like"/>
    <property type="match status" value="1"/>
</dbReference>
<evidence type="ECO:0000313" key="3">
    <source>
        <dbReference type="Proteomes" id="UP000623269"/>
    </source>
</evidence>
<dbReference type="InterPro" id="IPR050993">
    <property type="entry name" value="Isochorismatase_domain"/>
</dbReference>
<dbReference type="EMBL" id="JAEAGR010000003">
    <property type="protein sequence ID" value="MBH1940106.1"/>
    <property type="molecule type" value="Genomic_DNA"/>
</dbReference>
<name>A0A8J7HAM6_9FIRM</name>
<keyword evidence="2" id="KW-0378">Hydrolase</keyword>
<comment type="caution">
    <text evidence="2">The sequence shown here is derived from an EMBL/GenBank/DDBJ whole genome shotgun (WGS) entry which is preliminary data.</text>
</comment>
<dbReference type="PANTHER" id="PTHR14119:SF3">
    <property type="entry name" value="ISOCHORISMATASE DOMAIN-CONTAINING PROTEIN 2"/>
    <property type="match status" value="1"/>
</dbReference>
<dbReference type="SUPFAM" id="SSF52499">
    <property type="entry name" value="Isochorismatase-like hydrolases"/>
    <property type="match status" value="1"/>
</dbReference>
<dbReference type="CDD" id="cd01012">
    <property type="entry name" value="YcaC_related"/>
    <property type="match status" value="1"/>
</dbReference>
<dbReference type="RefSeq" id="WP_197660327.1">
    <property type="nucleotide sequence ID" value="NZ_JAEAGR010000003.1"/>
</dbReference>
<dbReference type="InterPro" id="IPR036380">
    <property type="entry name" value="Isochorismatase-like_sf"/>
</dbReference>
<sequence>MRILAEDTMALVIDFQERLVPVIKNANGLLHNTEILMKGLKALGIPMILTQQYTKGIGMTVPVIAEALGEDFNYMDKVSFSCVDDENIMQRIHATGKKNIIVCGIEAHICVLQTVIDLIQQGFHVILVEDCIGSRKENDTKVAVLRAAAEGAVITTYESILFELTRYAKSDVFKQISALIK</sequence>
<dbReference type="GO" id="GO:0016787">
    <property type="term" value="F:hydrolase activity"/>
    <property type="evidence" value="ECO:0007669"/>
    <property type="project" value="UniProtKB-KW"/>
</dbReference>
<proteinExistence type="predicted"/>
<dbReference type="InterPro" id="IPR000868">
    <property type="entry name" value="Isochorismatase-like_dom"/>
</dbReference>
<reference evidence="2" key="1">
    <citation type="submission" date="2020-12" db="EMBL/GenBank/DDBJ databases">
        <title>M. sibirica DSM 26468T genome.</title>
        <authorList>
            <person name="Thieme N."/>
            <person name="Rettenmaier R."/>
            <person name="Zverlov V."/>
            <person name="Liebl W."/>
        </authorList>
    </citation>
    <scope>NUCLEOTIDE SEQUENCE</scope>
    <source>
        <strain evidence="2">DSM 26468</strain>
    </source>
</reference>
<protein>
    <submittedName>
        <fullName evidence="2">Hydrolase</fullName>
    </submittedName>
</protein>
<evidence type="ECO:0000259" key="1">
    <source>
        <dbReference type="Pfam" id="PF00857"/>
    </source>
</evidence>